<sequence length="87" mass="9549">MIFPNTTVRAPDQIIMATSTTFDVVGIERPAHVSGGTWTIRPKPGDFCFLMVSNGGETMTWHVMLQQENSGEGTSSSPYVFEVLPRS</sequence>
<keyword evidence="2" id="KW-1185">Reference proteome</keyword>
<protein>
    <submittedName>
        <fullName evidence="1">Uncharacterized protein</fullName>
    </submittedName>
</protein>
<reference evidence="1" key="1">
    <citation type="submission" date="2022-11" db="EMBL/GenBank/DDBJ databases">
        <title>Minimal conservation of predation-associated metabolite biosynthetic gene clusters underscores biosynthetic potential of Myxococcota including descriptions for ten novel species: Archangium lansinium sp. nov., Myxococcus landrumus sp. nov., Nannocystis bai.</title>
        <authorList>
            <person name="Ahearne A."/>
            <person name="Stevens C."/>
            <person name="Dowd S."/>
        </authorList>
    </citation>
    <scope>NUCLEOTIDE SEQUENCE</scope>
    <source>
        <strain evidence="1">Fl3</strain>
    </source>
</reference>
<evidence type="ECO:0000313" key="1">
    <source>
        <dbReference type="EMBL" id="WAS98842.1"/>
    </source>
</evidence>
<proteinExistence type="predicted"/>
<dbReference type="RefSeq" id="WP_269041199.1">
    <property type="nucleotide sequence ID" value="NZ_CP114040.1"/>
</dbReference>
<evidence type="ECO:0000313" key="2">
    <source>
        <dbReference type="Proteomes" id="UP001164459"/>
    </source>
</evidence>
<gene>
    <name evidence="1" type="ORF">O0S08_22150</name>
</gene>
<name>A0ABY7HHR0_9BACT</name>
<dbReference type="EMBL" id="CP114040">
    <property type="protein sequence ID" value="WAS98842.1"/>
    <property type="molecule type" value="Genomic_DNA"/>
</dbReference>
<organism evidence="1 2">
    <name type="scientific">Nannocystis punicea</name>
    <dbReference type="NCBI Taxonomy" id="2995304"/>
    <lineage>
        <taxon>Bacteria</taxon>
        <taxon>Pseudomonadati</taxon>
        <taxon>Myxococcota</taxon>
        <taxon>Polyangia</taxon>
        <taxon>Nannocystales</taxon>
        <taxon>Nannocystaceae</taxon>
        <taxon>Nannocystis</taxon>
    </lineage>
</organism>
<accession>A0ABY7HHR0</accession>
<dbReference type="Proteomes" id="UP001164459">
    <property type="component" value="Chromosome"/>
</dbReference>